<reference evidence="1" key="1">
    <citation type="submission" date="2020-04" db="EMBL/GenBank/DDBJ databases">
        <authorList>
            <person name="Chiriac C."/>
            <person name="Salcher M."/>
            <person name="Ghai R."/>
            <person name="Kavagutti S V."/>
        </authorList>
    </citation>
    <scope>NUCLEOTIDE SEQUENCE</scope>
</reference>
<protein>
    <submittedName>
        <fullName evidence="1">Bacteriophage T7, probable scaffold protein Gp13</fullName>
    </submittedName>
</protein>
<evidence type="ECO:0000313" key="1">
    <source>
        <dbReference type="EMBL" id="CAB4140442.1"/>
    </source>
</evidence>
<sequence>MTPDLSEAKAYVKAAEPKDIAEVAKALRKEDIAEAEACGLDAGKALYESARMSDYVMAIMEGEQAIGIFGVGATNQPGTGCVWMVGTPGIERISYTFLRQSRGWVDAMNDKYPVLWNRVYAKNEVHIRWLKWLGFKIIGLGAWGPKQEPFYQFIRMK</sequence>
<dbReference type="InterPro" id="IPR020335">
    <property type="entry name" value="Phage_T7_Gp13"/>
</dbReference>
<proteinExistence type="predicted"/>
<organism evidence="1">
    <name type="scientific">uncultured Caudovirales phage</name>
    <dbReference type="NCBI Taxonomy" id="2100421"/>
    <lineage>
        <taxon>Viruses</taxon>
        <taxon>Duplodnaviria</taxon>
        <taxon>Heunggongvirae</taxon>
        <taxon>Uroviricota</taxon>
        <taxon>Caudoviricetes</taxon>
        <taxon>Peduoviridae</taxon>
        <taxon>Maltschvirus</taxon>
        <taxon>Maltschvirus maltsch</taxon>
    </lineage>
</organism>
<dbReference type="EMBL" id="LR796375">
    <property type="protein sequence ID" value="CAB4140442.1"/>
    <property type="molecule type" value="Genomic_DNA"/>
</dbReference>
<gene>
    <name evidence="1" type="ORF">UFOVP403_26</name>
</gene>
<accession>A0A6J5M2N2</accession>
<name>A0A6J5M2N2_9CAUD</name>
<dbReference type="Pfam" id="PF11090">
    <property type="entry name" value="Phage_T7_Gp13"/>
    <property type="match status" value="1"/>
</dbReference>